<proteinExistence type="predicted"/>
<dbReference type="Proteomes" id="UP001151760">
    <property type="component" value="Unassembled WGS sequence"/>
</dbReference>
<sequence>MLTPYGERVGRGGRGRRPREVNDERVDDLNGQGNDQGMGANGGVEGVNGNVEGANGGTLDFSTIIAQQL</sequence>
<reference evidence="2" key="2">
    <citation type="submission" date="2022-01" db="EMBL/GenBank/DDBJ databases">
        <authorList>
            <person name="Yamashiro T."/>
            <person name="Shiraishi A."/>
            <person name="Satake H."/>
            <person name="Nakayama K."/>
        </authorList>
    </citation>
    <scope>NUCLEOTIDE SEQUENCE</scope>
</reference>
<organism evidence="2 3">
    <name type="scientific">Tanacetum coccineum</name>
    <dbReference type="NCBI Taxonomy" id="301880"/>
    <lineage>
        <taxon>Eukaryota</taxon>
        <taxon>Viridiplantae</taxon>
        <taxon>Streptophyta</taxon>
        <taxon>Embryophyta</taxon>
        <taxon>Tracheophyta</taxon>
        <taxon>Spermatophyta</taxon>
        <taxon>Magnoliopsida</taxon>
        <taxon>eudicotyledons</taxon>
        <taxon>Gunneridae</taxon>
        <taxon>Pentapetalae</taxon>
        <taxon>asterids</taxon>
        <taxon>campanulids</taxon>
        <taxon>Asterales</taxon>
        <taxon>Asteraceae</taxon>
        <taxon>Asteroideae</taxon>
        <taxon>Anthemideae</taxon>
        <taxon>Anthemidinae</taxon>
        <taxon>Tanacetum</taxon>
    </lineage>
</organism>
<evidence type="ECO:0000256" key="1">
    <source>
        <dbReference type="SAM" id="MobiDB-lite"/>
    </source>
</evidence>
<comment type="caution">
    <text evidence="2">The sequence shown here is derived from an EMBL/GenBank/DDBJ whole genome shotgun (WGS) entry which is preliminary data.</text>
</comment>
<evidence type="ECO:0000313" key="3">
    <source>
        <dbReference type="Proteomes" id="UP001151760"/>
    </source>
</evidence>
<evidence type="ECO:0000313" key="2">
    <source>
        <dbReference type="EMBL" id="GJT27765.1"/>
    </source>
</evidence>
<reference evidence="2" key="1">
    <citation type="journal article" date="2022" name="Int. J. Mol. Sci.">
        <title>Draft Genome of Tanacetum Coccineum: Genomic Comparison of Closely Related Tanacetum-Family Plants.</title>
        <authorList>
            <person name="Yamashiro T."/>
            <person name="Shiraishi A."/>
            <person name="Nakayama K."/>
            <person name="Satake H."/>
        </authorList>
    </citation>
    <scope>NUCLEOTIDE SEQUENCE</scope>
</reference>
<feature type="compositionally biased region" description="Basic and acidic residues" evidence="1">
    <location>
        <begin position="18"/>
        <end position="28"/>
    </location>
</feature>
<gene>
    <name evidence="2" type="ORF">Tco_0908040</name>
</gene>
<accession>A0ABQ5CKZ9</accession>
<feature type="compositionally biased region" description="Gly residues" evidence="1">
    <location>
        <begin position="34"/>
        <end position="46"/>
    </location>
</feature>
<name>A0ABQ5CKZ9_9ASTR</name>
<protein>
    <submittedName>
        <fullName evidence="2">Uncharacterized protein</fullName>
    </submittedName>
</protein>
<feature type="region of interest" description="Disordered" evidence="1">
    <location>
        <begin position="1"/>
        <end position="58"/>
    </location>
</feature>
<keyword evidence="3" id="KW-1185">Reference proteome</keyword>
<dbReference type="EMBL" id="BQNB010014406">
    <property type="protein sequence ID" value="GJT27765.1"/>
    <property type="molecule type" value="Genomic_DNA"/>
</dbReference>